<dbReference type="PANTHER" id="PTHR47099">
    <property type="entry name" value="METHYLCOBAMIDE:COM METHYLTRANSFERASE MTBA"/>
    <property type="match status" value="1"/>
</dbReference>
<dbReference type="GO" id="GO:0004853">
    <property type="term" value="F:uroporphyrinogen decarboxylase activity"/>
    <property type="evidence" value="ECO:0007669"/>
    <property type="project" value="InterPro"/>
</dbReference>
<evidence type="ECO:0000313" key="3">
    <source>
        <dbReference type="Proteomes" id="UP000261111"/>
    </source>
</evidence>
<evidence type="ECO:0000313" key="2">
    <source>
        <dbReference type="EMBL" id="RGC23535.1"/>
    </source>
</evidence>
<dbReference type="InterPro" id="IPR052024">
    <property type="entry name" value="Methanogen_methyltrans"/>
</dbReference>
<dbReference type="GeneID" id="93335535"/>
<accession>A0A3E2WCS4</accession>
<dbReference type="RefSeq" id="WP_025656194.1">
    <property type="nucleotide sequence ID" value="NZ_QVIA01000043.1"/>
</dbReference>
<dbReference type="Pfam" id="PF01208">
    <property type="entry name" value="URO-D"/>
    <property type="match status" value="1"/>
</dbReference>
<protein>
    <submittedName>
        <fullName evidence="2">Uroporphyrinogen decarboxylase</fullName>
    </submittedName>
</protein>
<comment type="caution">
    <text evidence="2">The sequence shown here is derived from an EMBL/GenBank/DDBJ whole genome shotgun (WGS) entry which is preliminary data.</text>
</comment>
<dbReference type="CDD" id="cd03465">
    <property type="entry name" value="URO-D_like"/>
    <property type="match status" value="1"/>
</dbReference>
<sequence length="334" mass="36659">MNSYERVFARLNGEPVDRIPNLCLVMTFAAHEIEVPYRQFITDYRLLAEGMLRCCEKYHLDVLSVCSDPMREASGFGAEVVYPENDVPYSPVPLLSGCQDISRLKVKAPASSRRMNDRLEAVRLLKHRSGGEIPIVGWVEGALAESCDLMEISSCLCEMLDEPEAMHELLAICLEQSILFALEQLNAGADIIGIGDAASSLIGPDLYREFALPYQQKLISEIHRAGGKAKLHICGDITPVLHLAAQTGADIIDLDHMVDLKKACGIFPETSCPNGNFDPVQILLQGDINSVGHAVRECLACAGMHRTMISAGCEVPAFTPPDNLREVHHVLSTY</sequence>
<dbReference type="Gene3D" id="3.20.20.210">
    <property type="match status" value="1"/>
</dbReference>
<feature type="domain" description="Uroporphyrinogen decarboxylase (URO-D)" evidence="1">
    <location>
        <begin position="5"/>
        <end position="329"/>
    </location>
</feature>
<organism evidence="2 3">
    <name type="scientific">Hungatella hathewayi</name>
    <dbReference type="NCBI Taxonomy" id="154046"/>
    <lineage>
        <taxon>Bacteria</taxon>
        <taxon>Bacillati</taxon>
        <taxon>Bacillota</taxon>
        <taxon>Clostridia</taxon>
        <taxon>Lachnospirales</taxon>
        <taxon>Lachnospiraceae</taxon>
        <taxon>Hungatella</taxon>
    </lineage>
</organism>
<proteinExistence type="predicted"/>
<dbReference type="InterPro" id="IPR000257">
    <property type="entry name" value="Uroporphyrinogen_deCOase"/>
</dbReference>
<dbReference type="AlphaFoldDB" id="A0A3E2WCS4"/>
<dbReference type="SUPFAM" id="SSF51726">
    <property type="entry name" value="UROD/MetE-like"/>
    <property type="match status" value="1"/>
</dbReference>
<dbReference type="PANTHER" id="PTHR47099:SF1">
    <property type="entry name" value="METHYLCOBAMIDE:COM METHYLTRANSFERASE MTBA"/>
    <property type="match status" value="1"/>
</dbReference>
<dbReference type="GO" id="GO:0006779">
    <property type="term" value="P:porphyrin-containing compound biosynthetic process"/>
    <property type="evidence" value="ECO:0007669"/>
    <property type="project" value="InterPro"/>
</dbReference>
<dbReference type="Proteomes" id="UP000261111">
    <property type="component" value="Unassembled WGS sequence"/>
</dbReference>
<gene>
    <name evidence="2" type="ORF">DWX41_22220</name>
</gene>
<evidence type="ECO:0000259" key="1">
    <source>
        <dbReference type="Pfam" id="PF01208"/>
    </source>
</evidence>
<name>A0A3E2WCS4_9FIRM</name>
<reference evidence="2 3" key="1">
    <citation type="submission" date="2018-08" db="EMBL/GenBank/DDBJ databases">
        <title>A genome reference for cultivated species of the human gut microbiota.</title>
        <authorList>
            <person name="Zou Y."/>
            <person name="Xue W."/>
            <person name="Luo G."/>
        </authorList>
    </citation>
    <scope>NUCLEOTIDE SEQUENCE [LARGE SCALE GENOMIC DNA]</scope>
    <source>
        <strain evidence="2 3">AF19-21</strain>
    </source>
</reference>
<dbReference type="InterPro" id="IPR038071">
    <property type="entry name" value="UROD/MetE-like_sf"/>
</dbReference>
<dbReference type="EMBL" id="QVIA01000043">
    <property type="protein sequence ID" value="RGC23535.1"/>
    <property type="molecule type" value="Genomic_DNA"/>
</dbReference>